<reference evidence="1 2" key="1">
    <citation type="submission" date="2018-07" db="EMBL/GenBank/DDBJ databases">
        <title>Genomic Encyclopedia of Type Strains, Phase III (KMG-III): the genomes of soil and plant-associated and newly described type strains.</title>
        <authorList>
            <person name="Whitman W."/>
        </authorList>
    </citation>
    <scope>NUCLEOTIDE SEQUENCE [LARGE SCALE GENOMIC DNA]</scope>
    <source>
        <strain evidence="1 2">CECT 7506</strain>
    </source>
</reference>
<dbReference type="Pfam" id="PF04655">
    <property type="entry name" value="APH_6_hur"/>
    <property type="match status" value="1"/>
</dbReference>
<dbReference type="EMBL" id="QPJD01000003">
    <property type="protein sequence ID" value="RCW50274.1"/>
    <property type="molecule type" value="Genomic_DNA"/>
</dbReference>
<keyword evidence="1" id="KW-0418">Kinase</keyword>
<gene>
    <name evidence="1" type="ORF">DFP97_103294</name>
</gene>
<organism evidence="1 2">
    <name type="scientific">Paenibacillus prosopidis</name>
    <dbReference type="NCBI Taxonomy" id="630520"/>
    <lineage>
        <taxon>Bacteria</taxon>
        <taxon>Bacillati</taxon>
        <taxon>Bacillota</taxon>
        <taxon>Bacilli</taxon>
        <taxon>Bacillales</taxon>
        <taxon>Paenibacillaceae</taxon>
        <taxon>Paenibacillus</taxon>
    </lineage>
</organism>
<dbReference type="AlphaFoldDB" id="A0A368W5A3"/>
<proteinExistence type="predicted"/>
<dbReference type="SUPFAM" id="SSF56112">
    <property type="entry name" value="Protein kinase-like (PK-like)"/>
    <property type="match status" value="1"/>
</dbReference>
<keyword evidence="2" id="KW-1185">Reference proteome</keyword>
<comment type="caution">
    <text evidence="1">The sequence shown here is derived from an EMBL/GenBank/DDBJ whole genome shotgun (WGS) entry which is preliminary data.</text>
</comment>
<evidence type="ECO:0000313" key="2">
    <source>
        <dbReference type="Proteomes" id="UP000252415"/>
    </source>
</evidence>
<keyword evidence="1" id="KW-0808">Transferase</keyword>
<evidence type="ECO:0000313" key="1">
    <source>
        <dbReference type="EMBL" id="RCW50274.1"/>
    </source>
</evidence>
<protein>
    <submittedName>
        <fullName evidence="1">Aminoglycoside/hydroxyurea antibiotic resistance kinase</fullName>
    </submittedName>
</protein>
<dbReference type="InterPro" id="IPR011009">
    <property type="entry name" value="Kinase-like_dom_sf"/>
</dbReference>
<dbReference type="RefSeq" id="WP_114379111.1">
    <property type="nucleotide sequence ID" value="NZ_QPJD01000003.1"/>
</dbReference>
<dbReference type="OrthoDB" id="179394at2"/>
<sequence length="305" mass="35219">MNKRYCFKQNEIENIINRFGKDFYEKVLSDIEVYADKWTLTSIQFIPSYSANIVFICCSENFGNVVIKIGNPSFGETFTEFNTLCEYNGRRFCRVFDEDIENGVILEECVQPGNPLRDESSLLKRLSVFCSLYNGLHITPAKAEIYPTYTEWVGRITEYMSKRQDCKELYLYMKKAKDICLSVSTIYSQKMLLHGDFHHDNILLGNDGEYIIIDPKGVIGDPVFDVPRFILNEFGDEITTELYKKINDIIYILEKKLNIPNDILKQCLYVETAMGICWSVEDGSTPEEYPSLIKKVAFAETILTT</sequence>
<dbReference type="GO" id="GO:0016773">
    <property type="term" value="F:phosphotransferase activity, alcohol group as acceptor"/>
    <property type="evidence" value="ECO:0007669"/>
    <property type="project" value="InterPro"/>
</dbReference>
<name>A0A368W5A3_9BACL</name>
<dbReference type="Proteomes" id="UP000252415">
    <property type="component" value="Unassembled WGS sequence"/>
</dbReference>
<dbReference type="InterPro" id="IPR006748">
    <property type="entry name" value="NH2Glyco/OHUrea_AB-resist_kin"/>
</dbReference>
<accession>A0A368W5A3</accession>
<dbReference type="Gene3D" id="3.90.1200.10">
    <property type="match status" value="1"/>
</dbReference>
<dbReference type="GO" id="GO:0016301">
    <property type="term" value="F:kinase activity"/>
    <property type="evidence" value="ECO:0007669"/>
    <property type="project" value="UniProtKB-KW"/>
</dbReference>
<dbReference type="GO" id="GO:0019748">
    <property type="term" value="P:secondary metabolic process"/>
    <property type="evidence" value="ECO:0007669"/>
    <property type="project" value="InterPro"/>
</dbReference>